<gene>
    <name evidence="1" type="ORF">DdX_07008</name>
</gene>
<dbReference type="Proteomes" id="UP001201812">
    <property type="component" value="Unassembled WGS sequence"/>
</dbReference>
<keyword evidence="2" id="KW-1185">Reference proteome</keyword>
<evidence type="ECO:0000313" key="2">
    <source>
        <dbReference type="Proteomes" id="UP001201812"/>
    </source>
</evidence>
<reference evidence="1" key="1">
    <citation type="submission" date="2022-01" db="EMBL/GenBank/DDBJ databases">
        <title>Genome Sequence Resource for Two Populations of Ditylenchus destructor, the Migratory Endoparasitic Phytonematode.</title>
        <authorList>
            <person name="Zhang H."/>
            <person name="Lin R."/>
            <person name="Xie B."/>
        </authorList>
    </citation>
    <scope>NUCLEOTIDE SEQUENCE</scope>
    <source>
        <strain evidence="1">BazhouSP</strain>
    </source>
</reference>
<name>A0AAD4R282_9BILA</name>
<organism evidence="1 2">
    <name type="scientific">Ditylenchus destructor</name>
    <dbReference type="NCBI Taxonomy" id="166010"/>
    <lineage>
        <taxon>Eukaryota</taxon>
        <taxon>Metazoa</taxon>
        <taxon>Ecdysozoa</taxon>
        <taxon>Nematoda</taxon>
        <taxon>Chromadorea</taxon>
        <taxon>Rhabditida</taxon>
        <taxon>Tylenchina</taxon>
        <taxon>Tylenchomorpha</taxon>
        <taxon>Sphaerularioidea</taxon>
        <taxon>Anguinidae</taxon>
        <taxon>Anguininae</taxon>
        <taxon>Ditylenchus</taxon>
    </lineage>
</organism>
<protein>
    <submittedName>
        <fullName evidence="1">Uncharacterized protein</fullName>
    </submittedName>
</protein>
<dbReference type="EMBL" id="JAKKPZ010000009">
    <property type="protein sequence ID" value="KAI1717269.1"/>
    <property type="molecule type" value="Genomic_DNA"/>
</dbReference>
<dbReference type="AlphaFoldDB" id="A0AAD4R282"/>
<evidence type="ECO:0000313" key="1">
    <source>
        <dbReference type="EMBL" id="KAI1717269.1"/>
    </source>
</evidence>
<comment type="caution">
    <text evidence="1">The sequence shown here is derived from an EMBL/GenBank/DDBJ whole genome shotgun (WGS) entry which is preliminary data.</text>
</comment>
<proteinExistence type="predicted"/>
<sequence length="83" mass="9311">MIKTFSIAGANAPIVEGGLNISSHRKLCEMTKFSERKRLLMDTARNVLRRMSTLNCVGSSFDVQTKFSSIKGKKRTNDATMRQ</sequence>
<accession>A0AAD4R282</accession>